<dbReference type="EMBL" id="KZ819303">
    <property type="protein sequence ID" value="PWN95579.1"/>
    <property type="molecule type" value="Genomic_DNA"/>
</dbReference>
<dbReference type="PROSITE" id="PS00939">
    <property type="entry name" value="RIBOSOMAL_L1E"/>
    <property type="match status" value="1"/>
</dbReference>
<dbReference type="STRING" id="58919.A0A316Z1Z5"/>
<dbReference type="GO" id="GO:1990904">
    <property type="term" value="C:ribonucleoprotein complex"/>
    <property type="evidence" value="ECO:0007669"/>
    <property type="project" value="UniProtKB-KW"/>
</dbReference>
<dbReference type="Pfam" id="PF00573">
    <property type="entry name" value="Ribosomal_L4"/>
    <property type="match status" value="1"/>
</dbReference>
<evidence type="ECO:0000256" key="3">
    <source>
        <dbReference type="ARBA" id="ARBA00023274"/>
    </source>
</evidence>
<keyword evidence="3" id="KW-0687">Ribonucleoprotein</keyword>
<dbReference type="PANTHER" id="PTHR19431">
    <property type="entry name" value="60S RIBOSOMAL PROTEIN L4"/>
    <property type="match status" value="1"/>
</dbReference>
<name>A0A316Z1Z5_9BASI</name>
<dbReference type="Proteomes" id="UP000245946">
    <property type="component" value="Unassembled WGS sequence"/>
</dbReference>
<dbReference type="GO" id="GO:0006412">
    <property type="term" value="P:translation"/>
    <property type="evidence" value="ECO:0007669"/>
    <property type="project" value="InterPro"/>
</dbReference>
<dbReference type="GO" id="GO:0005840">
    <property type="term" value="C:ribosome"/>
    <property type="evidence" value="ECO:0007669"/>
    <property type="project" value="UniProtKB-KW"/>
</dbReference>
<dbReference type="SUPFAM" id="SSF52166">
    <property type="entry name" value="Ribosomal protein L4"/>
    <property type="match status" value="1"/>
</dbReference>
<dbReference type="OrthoDB" id="10259785at2759"/>
<evidence type="ECO:0000313" key="7">
    <source>
        <dbReference type="Proteomes" id="UP000245946"/>
    </source>
</evidence>
<dbReference type="InterPro" id="IPR025755">
    <property type="entry name" value="Ribos_uL4_C_dom"/>
</dbReference>
<feature type="region of interest" description="Disordered" evidence="4">
    <location>
        <begin position="335"/>
        <end position="371"/>
    </location>
</feature>
<dbReference type="InterPro" id="IPR002136">
    <property type="entry name" value="Ribosomal_uL4"/>
</dbReference>
<sequence>MAAARPTVSVRGLDGAASGSLSLPAVFTAPIRTDVIAAIHKNMAKNKRQPYAVATNAGHQTSAESWGTGRAVARIPRVGGGGTHRSGQAAFGNMARGGHMFAPTKLWRRWFVKSNQKQKRYATASALAATALPSLLLARGHRVEEIEEVPLVVANEAESLTKTKEAVALLKAVKAYPDVVKVANSRKIRAGVGKIRNRRHTQRRGPLVVYNEDKGIVKAFRNIPGVELVSVHRLNLLQLAPGGSIGRLCIWTEAAFSQLDKVFSEEGKKGFTLPIAKISNTDVTRLINSDEIQSIVRPVAGGSRTKRPHTQKKNPLKNRALMARLNPYAAAAVRAENRNTAQRKAGKLGKADKKQPRTPASAEFLAQLHAP</sequence>
<gene>
    <name evidence="6" type="ORF">FA09DRAFT_335231</name>
</gene>
<reference evidence="6 7" key="1">
    <citation type="journal article" date="2018" name="Mol. Biol. Evol.">
        <title>Broad Genomic Sampling Reveals a Smut Pathogenic Ancestry of the Fungal Clade Ustilaginomycotina.</title>
        <authorList>
            <person name="Kijpornyongpan T."/>
            <person name="Mondo S.J."/>
            <person name="Barry K."/>
            <person name="Sandor L."/>
            <person name="Lee J."/>
            <person name="Lipzen A."/>
            <person name="Pangilinan J."/>
            <person name="LaButti K."/>
            <person name="Hainaut M."/>
            <person name="Henrissat B."/>
            <person name="Grigoriev I.V."/>
            <person name="Spatafora J.W."/>
            <person name="Aime M.C."/>
        </authorList>
    </citation>
    <scope>NUCLEOTIDE SEQUENCE [LARGE SCALE GENOMIC DNA]</scope>
    <source>
        <strain evidence="6 7">MCA 4186</strain>
    </source>
</reference>
<comment type="similarity">
    <text evidence="1">Belongs to the universal ribosomal protein uL4 family.</text>
</comment>
<evidence type="ECO:0000256" key="1">
    <source>
        <dbReference type="ARBA" id="ARBA00010528"/>
    </source>
</evidence>
<feature type="domain" description="Large ribosomal subunit protein uL4 C-terminal" evidence="5">
    <location>
        <begin position="269"/>
        <end position="345"/>
    </location>
</feature>
<organism evidence="6 7">
    <name type="scientific">Tilletiopsis washingtonensis</name>
    <dbReference type="NCBI Taxonomy" id="58919"/>
    <lineage>
        <taxon>Eukaryota</taxon>
        <taxon>Fungi</taxon>
        <taxon>Dikarya</taxon>
        <taxon>Basidiomycota</taxon>
        <taxon>Ustilaginomycotina</taxon>
        <taxon>Exobasidiomycetes</taxon>
        <taxon>Entylomatales</taxon>
        <taxon>Entylomatales incertae sedis</taxon>
        <taxon>Tilletiopsis</taxon>
    </lineage>
</organism>
<dbReference type="InterPro" id="IPR013000">
    <property type="entry name" value="Ribosomal_uL4_euk/arc_CS"/>
</dbReference>
<dbReference type="FunFam" id="3.40.1370.10:FF:000002">
    <property type="entry name" value="60S ribosomal protein L4"/>
    <property type="match status" value="1"/>
</dbReference>
<dbReference type="GeneID" id="37271302"/>
<dbReference type="GO" id="GO:0003735">
    <property type="term" value="F:structural constituent of ribosome"/>
    <property type="evidence" value="ECO:0007669"/>
    <property type="project" value="InterPro"/>
</dbReference>
<evidence type="ECO:0000256" key="4">
    <source>
        <dbReference type="SAM" id="MobiDB-lite"/>
    </source>
</evidence>
<dbReference type="Gene3D" id="3.40.1370.10">
    <property type="match status" value="1"/>
</dbReference>
<dbReference type="RefSeq" id="XP_025595858.1">
    <property type="nucleotide sequence ID" value="XM_025743758.1"/>
</dbReference>
<evidence type="ECO:0000313" key="6">
    <source>
        <dbReference type="EMBL" id="PWN95579.1"/>
    </source>
</evidence>
<dbReference type="InterPro" id="IPR023574">
    <property type="entry name" value="Ribosomal_uL4_dom_sf"/>
</dbReference>
<dbReference type="Pfam" id="PF14374">
    <property type="entry name" value="Ribos_L4_asso_C"/>
    <property type="match status" value="1"/>
</dbReference>
<keyword evidence="7" id="KW-1185">Reference proteome</keyword>
<dbReference type="InterPro" id="IPR045240">
    <property type="entry name" value="Ribosomal_uL4_euk/arch"/>
</dbReference>
<keyword evidence="2" id="KW-0689">Ribosomal protein</keyword>
<protein>
    <recommendedName>
        <fullName evidence="5">Large ribosomal subunit protein uL4 C-terminal domain-containing protein</fullName>
    </recommendedName>
</protein>
<proteinExistence type="inferred from homology"/>
<dbReference type="AlphaFoldDB" id="A0A316Z1Z5"/>
<accession>A0A316Z1Z5</accession>
<evidence type="ECO:0000259" key="5">
    <source>
        <dbReference type="Pfam" id="PF14374"/>
    </source>
</evidence>
<evidence type="ECO:0000256" key="2">
    <source>
        <dbReference type="ARBA" id="ARBA00022980"/>
    </source>
</evidence>